<accession>A0ABW5QG96</accession>
<dbReference type="PRINTS" id="PR00032">
    <property type="entry name" value="HTHARAC"/>
</dbReference>
<feature type="domain" description="HTH araC/xylS-type" evidence="4">
    <location>
        <begin position="225"/>
        <end position="323"/>
    </location>
</feature>
<dbReference type="SUPFAM" id="SSF52317">
    <property type="entry name" value="Class I glutamine amidotransferase-like"/>
    <property type="match status" value="1"/>
</dbReference>
<dbReference type="Pfam" id="PF12833">
    <property type="entry name" value="HTH_18"/>
    <property type="match status" value="1"/>
</dbReference>
<dbReference type="InterPro" id="IPR029062">
    <property type="entry name" value="Class_I_gatase-like"/>
</dbReference>
<evidence type="ECO:0000313" key="6">
    <source>
        <dbReference type="Proteomes" id="UP001597521"/>
    </source>
</evidence>
<comment type="caution">
    <text evidence="5">The sequence shown here is derived from an EMBL/GenBank/DDBJ whole genome shotgun (WGS) entry which is preliminary data.</text>
</comment>
<evidence type="ECO:0000256" key="1">
    <source>
        <dbReference type="ARBA" id="ARBA00023015"/>
    </source>
</evidence>
<dbReference type="InterPro" id="IPR020449">
    <property type="entry name" value="Tscrpt_reg_AraC-type_HTH"/>
</dbReference>
<organism evidence="5 6">
    <name type="scientific">Devosia albogilva</name>
    <dbReference type="NCBI Taxonomy" id="429726"/>
    <lineage>
        <taxon>Bacteria</taxon>
        <taxon>Pseudomonadati</taxon>
        <taxon>Pseudomonadota</taxon>
        <taxon>Alphaproteobacteria</taxon>
        <taxon>Hyphomicrobiales</taxon>
        <taxon>Devosiaceae</taxon>
        <taxon>Devosia</taxon>
    </lineage>
</organism>
<dbReference type="InterPro" id="IPR009057">
    <property type="entry name" value="Homeodomain-like_sf"/>
</dbReference>
<sequence>MVVIGTPEAGASGTMAILDVLTSVGRGWERLHNQPVQAPRFRPLLLTLDGQPYRLPNGTTITPHGRLDEAPIPDIVIVPELILDRRATLPDTYPWLAEWIRGAYEGGAIVASVCSGTLLLALTGLLDGEDATTHWGFCDAMAMRFPRVRIRKERVLVPAGEGHRIITAGGASSWYDLLLYLVARFSGAEAARQVAKTYLVQAHNEGQLPYAGLTARRQHDDQMVADAQLWLADNYARANVVRVLAARSGLTERAFLNRFRAATGLSPMEYVQILRVEEAKHLLETSDLPLDELAGEVGYLEPASFRRIFRRLVGLSPSEYRRRNLLPAAVMM</sequence>
<dbReference type="InterPro" id="IPR002818">
    <property type="entry name" value="DJ-1/PfpI"/>
</dbReference>
<dbReference type="PANTHER" id="PTHR43130">
    <property type="entry name" value="ARAC-FAMILY TRANSCRIPTIONAL REGULATOR"/>
    <property type="match status" value="1"/>
</dbReference>
<dbReference type="PANTHER" id="PTHR43130:SF11">
    <property type="entry name" value="TRANSCRIPTIONAL REGULATORY PROTEIN"/>
    <property type="match status" value="1"/>
</dbReference>
<dbReference type="PROSITE" id="PS01124">
    <property type="entry name" value="HTH_ARAC_FAMILY_2"/>
    <property type="match status" value="1"/>
</dbReference>
<dbReference type="Gene3D" id="3.40.50.880">
    <property type="match status" value="1"/>
</dbReference>
<keyword evidence="3" id="KW-0804">Transcription</keyword>
<dbReference type="Gene3D" id="1.10.10.60">
    <property type="entry name" value="Homeodomain-like"/>
    <property type="match status" value="2"/>
</dbReference>
<keyword evidence="2" id="KW-0238">DNA-binding</keyword>
<dbReference type="Pfam" id="PF01965">
    <property type="entry name" value="DJ-1_PfpI"/>
    <property type="match status" value="1"/>
</dbReference>
<dbReference type="InterPro" id="IPR052158">
    <property type="entry name" value="INH-QAR"/>
</dbReference>
<name>A0ABW5QG96_9HYPH</name>
<evidence type="ECO:0000256" key="3">
    <source>
        <dbReference type="ARBA" id="ARBA00023163"/>
    </source>
</evidence>
<reference evidence="6" key="1">
    <citation type="journal article" date="2019" name="Int. J. Syst. Evol. Microbiol.">
        <title>The Global Catalogue of Microorganisms (GCM) 10K type strain sequencing project: providing services to taxonomists for standard genome sequencing and annotation.</title>
        <authorList>
            <consortium name="The Broad Institute Genomics Platform"/>
            <consortium name="The Broad Institute Genome Sequencing Center for Infectious Disease"/>
            <person name="Wu L."/>
            <person name="Ma J."/>
        </authorList>
    </citation>
    <scope>NUCLEOTIDE SEQUENCE [LARGE SCALE GENOMIC DNA]</scope>
    <source>
        <strain evidence="6">CCM 7427</strain>
    </source>
</reference>
<dbReference type="InterPro" id="IPR018060">
    <property type="entry name" value="HTH_AraC"/>
</dbReference>
<dbReference type="SUPFAM" id="SSF46689">
    <property type="entry name" value="Homeodomain-like"/>
    <property type="match status" value="2"/>
</dbReference>
<evidence type="ECO:0000259" key="4">
    <source>
        <dbReference type="PROSITE" id="PS01124"/>
    </source>
</evidence>
<dbReference type="EMBL" id="JBHUNP010000001">
    <property type="protein sequence ID" value="MFD2646772.1"/>
    <property type="molecule type" value="Genomic_DNA"/>
</dbReference>
<evidence type="ECO:0000256" key="2">
    <source>
        <dbReference type="ARBA" id="ARBA00023125"/>
    </source>
</evidence>
<dbReference type="SMART" id="SM00342">
    <property type="entry name" value="HTH_ARAC"/>
    <property type="match status" value="1"/>
</dbReference>
<dbReference type="Proteomes" id="UP001597521">
    <property type="component" value="Unassembled WGS sequence"/>
</dbReference>
<proteinExistence type="predicted"/>
<keyword evidence="1" id="KW-0805">Transcription regulation</keyword>
<evidence type="ECO:0000313" key="5">
    <source>
        <dbReference type="EMBL" id="MFD2646772.1"/>
    </source>
</evidence>
<keyword evidence="6" id="KW-1185">Reference proteome</keyword>
<protein>
    <submittedName>
        <fullName evidence="5">GlxA family transcriptional regulator</fullName>
    </submittedName>
</protein>
<gene>
    <name evidence="5" type="ORF">ACFSX5_03080</name>
</gene>
<dbReference type="RefSeq" id="WP_386835567.1">
    <property type="nucleotide sequence ID" value="NZ_JBHUNP010000001.1"/>
</dbReference>